<feature type="binding site" evidence="4">
    <location>
        <begin position="132"/>
        <end position="135"/>
    </location>
    <ligand>
        <name>pyridoxal 5'-phosphate</name>
        <dbReference type="ChEBI" id="CHEBI:597326"/>
    </ligand>
</feature>
<dbReference type="AlphaFoldDB" id="A0AB94IG20"/>
<proteinExistence type="inferred from homology"/>
<dbReference type="Pfam" id="PF22580">
    <property type="entry name" value="KYNU_C"/>
    <property type="match status" value="1"/>
</dbReference>
<dbReference type="GO" id="GO:0019441">
    <property type="term" value="P:L-tryptophan catabolic process to kynurenine"/>
    <property type="evidence" value="ECO:0007669"/>
    <property type="project" value="TreeGrafter"/>
</dbReference>
<evidence type="ECO:0000256" key="3">
    <source>
        <dbReference type="ARBA" id="ARBA00022898"/>
    </source>
</evidence>
<comment type="pathway">
    <text evidence="4 6">Cofactor biosynthesis; NAD(+) biosynthesis; quinolinate from L-kynurenine: step 2/3.</text>
</comment>
<feature type="binding site" evidence="4">
    <location>
        <position position="269"/>
    </location>
    <ligand>
        <name>pyridoxal 5'-phosphate</name>
        <dbReference type="ChEBI" id="CHEBI:597326"/>
    </ligand>
</feature>
<comment type="caution">
    <text evidence="7">The sequence shown here is derived from an EMBL/GenBank/DDBJ whole genome shotgun (WGS) entry which is preliminary data.</text>
</comment>
<name>A0AB94IG20_9BACI</name>
<evidence type="ECO:0000256" key="1">
    <source>
        <dbReference type="ARBA" id="ARBA00022642"/>
    </source>
</evidence>
<feature type="binding site" evidence="4">
    <location>
        <position position="238"/>
    </location>
    <ligand>
        <name>pyridoxal 5'-phosphate</name>
        <dbReference type="ChEBI" id="CHEBI:597326"/>
    </ligand>
</feature>
<gene>
    <name evidence="4" type="primary">kynU</name>
    <name evidence="7" type="ORF">BAVI_24548</name>
</gene>
<dbReference type="Gene3D" id="3.90.1150.10">
    <property type="entry name" value="Aspartate Aminotransferase, domain 1"/>
    <property type="match status" value="1"/>
</dbReference>
<dbReference type="InterPro" id="IPR015421">
    <property type="entry name" value="PyrdxlP-dep_Trfase_major"/>
</dbReference>
<comment type="subunit">
    <text evidence="4 6">Homodimer.</text>
</comment>
<keyword evidence="3 4" id="KW-0663">Pyridoxal phosphate</keyword>
<evidence type="ECO:0000256" key="2">
    <source>
        <dbReference type="ARBA" id="ARBA00022801"/>
    </source>
</evidence>
<dbReference type="GO" id="GO:0043420">
    <property type="term" value="P:anthranilate metabolic process"/>
    <property type="evidence" value="ECO:0007669"/>
    <property type="project" value="TreeGrafter"/>
</dbReference>
<dbReference type="GO" id="GO:0097053">
    <property type="term" value="P:L-kynurenine catabolic process"/>
    <property type="evidence" value="ECO:0007669"/>
    <property type="project" value="UniProtKB-UniRule"/>
</dbReference>
<keyword evidence="8" id="KW-1185">Reference proteome</keyword>
<dbReference type="HAMAP" id="MF_01970">
    <property type="entry name" value="Kynureninase"/>
    <property type="match status" value="1"/>
</dbReference>
<feature type="binding site" evidence="4">
    <location>
        <position position="105"/>
    </location>
    <ligand>
        <name>pyridoxal 5'-phosphate</name>
        <dbReference type="ChEBI" id="CHEBI:597326"/>
    </ligand>
</feature>
<dbReference type="GO" id="GO:0009435">
    <property type="term" value="P:NAD+ biosynthetic process"/>
    <property type="evidence" value="ECO:0007669"/>
    <property type="project" value="UniProtKB-UniRule"/>
</dbReference>
<dbReference type="InterPro" id="IPR015422">
    <property type="entry name" value="PyrdxlP-dep_Trfase_small"/>
</dbReference>
<sequence length="430" mass="48351">MEGSLLDASEAYAKLLDEKAKLTKFREEFYLQKDHYYMDGNSLGLLSKRAEETLLTSLEDWKRYGIDGWMVGKQPWFSLSEKVAGMLAPLVGAKEEEVIATGSITVNIHQLIATFYKPEGKRKKILADELTFPSDIYALQSQLRIKNLDPVEDLICVKSRDGRTLNEEDIIAAMTDEVAVILLPSVLYRSGQLLDMEILTHEAHKRGIIIGFDLAHSIGAMPHELHDWGVDFAVWCNYKYLNGGPGSVGGLFVHEKQLEAFHGPGLGGWFGSKKEKQFDMEHVHTPAETAGAFQIGTPHILSLAPILGSLEIFQEAGIENIRSKSLSLTRYMMELIDCELRGMGFSITNPGDDRYRGGHVSLEHHDAARICKALKENKVTPDFRAPNVIRLAPIALYTSYHDIWKTVQILKTIMIEEQYKKFSNEREVVA</sequence>
<evidence type="ECO:0000256" key="6">
    <source>
        <dbReference type="PIRNR" id="PIRNR038800"/>
    </source>
</evidence>
<keyword evidence="1 4" id="KW-0662">Pyridine nucleotide biosynthesis</keyword>
<protein>
    <recommendedName>
        <fullName evidence="4 5">Kynureninase</fullName>
        <ecNumber evidence="4 5">3.7.1.3</ecNumber>
    </recommendedName>
    <alternativeName>
        <fullName evidence="4">L-kynurenine hydrolase</fullName>
    </alternativeName>
</protein>
<dbReference type="EMBL" id="ALAN01000186">
    <property type="protein sequence ID" value="ETI66058.1"/>
    <property type="molecule type" value="Genomic_DNA"/>
</dbReference>
<comment type="caution">
    <text evidence="4">Lacks conserved residue(s) required for the propagation of feature annotation.</text>
</comment>
<evidence type="ECO:0000313" key="7">
    <source>
        <dbReference type="EMBL" id="ETI66058.1"/>
    </source>
</evidence>
<organism evidence="7 8">
    <name type="scientific">Neobacillus vireti LMG 21834</name>
    <dbReference type="NCBI Taxonomy" id="1131730"/>
    <lineage>
        <taxon>Bacteria</taxon>
        <taxon>Bacillati</taxon>
        <taxon>Bacillota</taxon>
        <taxon>Bacilli</taxon>
        <taxon>Bacillales</taxon>
        <taxon>Bacillaceae</taxon>
        <taxon>Neobacillus</taxon>
    </lineage>
</organism>
<evidence type="ECO:0000256" key="4">
    <source>
        <dbReference type="HAMAP-Rule" id="MF_01970"/>
    </source>
</evidence>
<reference evidence="7 8" key="1">
    <citation type="journal article" date="2014" name="Environ. Microbiol.">
        <title>The nitrate-ammonifying and nosZ-carrying bacterium Bacillus vireti is a potent source and sink for nitric and nitrous oxide under high nitrate conditions.</title>
        <authorList>
            <person name="Mania D."/>
            <person name="Heylen K."/>
            <person name="van Spanning R.J."/>
            <person name="Frostegard A."/>
        </authorList>
    </citation>
    <scope>NUCLEOTIDE SEQUENCE [LARGE SCALE GENOMIC DNA]</scope>
    <source>
        <strain evidence="7 8">LMG 21834</strain>
    </source>
</reference>
<feature type="binding site" evidence="4">
    <location>
        <position position="297"/>
    </location>
    <ligand>
        <name>pyridoxal 5'-phosphate</name>
        <dbReference type="ChEBI" id="CHEBI:597326"/>
    </ligand>
</feature>
<dbReference type="EC" id="3.7.1.3" evidence="4 5"/>
<evidence type="ECO:0000256" key="5">
    <source>
        <dbReference type="NCBIfam" id="TIGR01814"/>
    </source>
</evidence>
<dbReference type="GO" id="GO:0030429">
    <property type="term" value="F:kynureninase activity"/>
    <property type="evidence" value="ECO:0007669"/>
    <property type="project" value="UniProtKB-UniRule"/>
</dbReference>
<accession>A0AB94IG20</accession>
<dbReference type="GO" id="GO:0005737">
    <property type="term" value="C:cytoplasm"/>
    <property type="evidence" value="ECO:0007669"/>
    <property type="project" value="UniProtKB-UniRule"/>
</dbReference>
<dbReference type="PIRSF" id="PIRSF038800">
    <property type="entry name" value="KYNU"/>
    <property type="match status" value="1"/>
</dbReference>
<dbReference type="InterPro" id="IPR015424">
    <property type="entry name" value="PyrdxlP-dep_Trfase"/>
</dbReference>
<keyword evidence="2 4" id="KW-0378">Hydrolase</keyword>
<dbReference type="GO" id="GO:0030170">
    <property type="term" value="F:pyridoxal phosphate binding"/>
    <property type="evidence" value="ECO:0007669"/>
    <property type="project" value="UniProtKB-UniRule"/>
</dbReference>
<evidence type="ECO:0000313" key="8">
    <source>
        <dbReference type="Proteomes" id="UP000018877"/>
    </source>
</evidence>
<comment type="similarity">
    <text evidence="4 6">Belongs to the kynureninase family.</text>
</comment>
<dbReference type="PANTHER" id="PTHR14084">
    <property type="entry name" value="KYNURENINASE"/>
    <property type="match status" value="1"/>
</dbReference>
<dbReference type="GO" id="GO:0019805">
    <property type="term" value="P:quinolinate biosynthetic process"/>
    <property type="evidence" value="ECO:0007669"/>
    <property type="project" value="UniProtKB-UniRule"/>
</dbReference>
<dbReference type="NCBIfam" id="TIGR01814">
    <property type="entry name" value="kynureninase"/>
    <property type="match status" value="1"/>
</dbReference>
<dbReference type="PANTHER" id="PTHR14084:SF0">
    <property type="entry name" value="KYNURENINASE"/>
    <property type="match status" value="1"/>
</dbReference>
<dbReference type="RefSeq" id="WP_024031063.1">
    <property type="nucleotide sequence ID" value="NZ_ALAN01000186.1"/>
</dbReference>
<feature type="modified residue" description="N6-(pyridoxal phosphate)lysine" evidence="4">
    <location>
        <position position="239"/>
    </location>
</feature>
<feature type="binding site" evidence="4">
    <location>
        <position position="104"/>
    </location>
    <ligand>
        <name>pyridoxal 5'-phosphate</name>
        <dbReference type="ChEBI" id="CHEBI:597326"/>
    </ligand>
</feature>
<dbReference type="Proteomes" id="UP000018877">
    <property type="component" value="Unassembled WGS sequence"/>
</dbReference>
<comment type="cofactor">
    <cofactor evidence="4 6">
        <name>pyridoxal 5'-phosphate</name>
        <dbReference type="ChEBI" id="CHEBI:597326"/>
    </cofactor>
</comment>
<comment type="catalytic activity">
    <reaction evidence="6">
        <text>3-hydroxy-L-kynurenine + H2O = 3-hydroxyanthranilate + L-alanine + H(+)</text>
        <dbReference type="Rhea" id="RHEA:25143"/>
        <dbReference type="ChEBI" id="CHEBI:15377"/>
        <dbReference type="ChEBI" id="CHEBI:15378"/>
        <dbReference type="ChEBI" id="CHEBI:36559"/>
        <dbReference type="ChEBI" id="CHEBI:57972"/>
        <dbReference type="ChEBI" id="CHEBI:58125"/>
        <dbReference type="EC" id="3.7.1.3"/>
    </reaction>
</comment>
<comment type="catalytic activity">
    <reaction evidence="4 6">
        <text>L-kynurenine + H2O = anthranilate + L-alanine + H(+)</text>
        <dbReference type="Rhea" id="RHEA:16813"/>
        <dbReference type="ChEBI" id="CHEBI:15377"/>
        <dbReference type="ChEBI" id="CHEBI:15378"/>
        <dbReference type="ChEBI" id="CHEBI:16567"/>
        <dbReference type="ChEBI" id="CHEBI:57959"/>
        <dbReference type="ChEBI" id="CHEBI:57972"/>
        <dbReference type="EC" id="3.7.1.3"/>
    </reaction>
</comment>
<dbReference type="Gene3D" id="3.40.640.10">
    <property type="entry name" value="Type I PLP-dependent aspartate aminotransferase-like (Major domain)"/>
    <property type="match status" value="1"/>
</dbReference>
<comment type="function">
    <text evidence="4 6">Catalyzes the cleavage of L-kynurenine (L-Kyn) and L-3-hydroxykynurenine (L-3OHKyn) into anthranilic acid (AA) and 3-hydroxyanthranilic acid (3-OHAA), respectively.</text>
</comment>
<feature type="binding site" evidence="4">
    <location>
        <position position="216"/>
    </location>
    <ligand>
        <name>pyridoxal 5'-phosphate</name>
        <dbReference type="ChEBI" id="CHEBI:597326"/>
    </ligand>
</feature>
<dbReference type="InterPro" id="IPR010111">
    <property type="entry name" value="Kynureninase"/>
</dbReference>
<dbReference type="SUPFAM" id="SSF53383">
    <property type="entry name" value="PLP-dependent transferases"/>
    <property type="match status" value="1"/>
</dbReference>
<comment type="pathway">
    <text evidence="4 6">Amino-acid degradation; L-kynurenine degradation; L-alanine and anthranilate from L-kynurenine: step 1/1.</text>
</comment>
<feature type="binding site" evidence="4">
    <location>
        <position position="213"/>
    </location>
    <ligand>
        <name>pyridoxal 5'-phosphate</name>
        <dbReference type="ChEBI" id="CHEBI:597326"/>
    </ligand>
</feature>